<protein>
    <recommendedName>
        <fullName evidence="5">Secretion system C-terminal sorting domain-containing protein</fullName>
    </recommendedName>
</protein>
<organism evidence="6 7">
    <name type="scientific">Salinibacter ruber (strain M8)</name>
    <dbReference type="NCBI Taxonomy" id="761659"/>
    <lineage>
        <taxon>Bacteria</taxon>
        <taxon>Pseudomonadati</taxon>
        <taxon>Rhodothermota</taxon>
        <taxon>Rhodothermia</taxon>
        <taxon>Rhodothermales</taxon>
        <taxon>Salinibacteraceae</taxon>
        <taxon>Salinibacter</taxon>
    </lineage>
</organism>
<feature type="compositionally biased region" description="Polar residues" evidence="4">
    <location>
        <begin position="243"/>
        <end position="252"/>
    </location>
</feature>
<keyword evidence="2" id="KW-0677">Repeat</keyword>
<evidence type="ECO:0000256" key="3">
    <source>
        <dbReference type="ARBA" id="ARBA00023180"/>
    </source>
</evidence>
<gene>
    <name evidence="6" type="ordered locus">SRM_00129</name>
</gene>
<dbReference type="AlphaFoldDB" id="D5H4U5"/>
<dbReference type="NCBIfam" id="TIGR04183">
    <property type="entry name" value="Por_Secre_tail"/>
    <property type="match status" value="1"/>
</dbReference>
<sequence length="929" mass="95634">MPPAEPRANCARPSAGPQGNARGGHMRSRRRSRFSTPPTTDSIPMRCSPVLSRLRTAAVLLVGMFLCAPWLGYGQETPEIEATITVSTDAGGSETLPLGMDPDATAGVDSAFGEAELPPPPPSGVFDARWIDDDVPPSTFGEGLPVDVRQGGASATGTRQHEIQFRAEDAATEVVIEWNLPAGVTGTIVDKFDGSVYGPVEMTGNDSLTVSPGSPDALLTIDYNSAPTLDTNAGTTLDEGGQVTLSTDSLSASDPDHDPSELTFTVTSGPTEGVLRVSGTAAMEFTQQDLIDGAVTYDHTADIAPGDTPPDDAFAFNLQDGKGEGPTGNVFSVSVLGTNDPPTAAADADTTQQGTPISIAAPGVLENDSDPNGNPLSVSAVNGSPSDVGQQISLASGALLTIETNGAYSYAPDGAFDNLSDGETASDSFTYTASDGNGGTNQASVSLTIEGLNGAPVAVDDSFATYEDSTLTVDAPGILGNDNDPDADPLTPSVVSDPSNGTVTLSNDGSFEYVPASGFADTDSFTYEVSDENGATDQATVALTVNGTRTLALDDGWNLVSLPYQLEDPTFGSVLPSCTSGFGYDPDSGNQSLSGGDTLTVGQGYWANCPSGTAQVTGVKADAQTVSVAAGWNLVGPFGDSTDTGAISSDPQGIVASSVYGFDPSDGYTPVSTLAPGEGYWINASASGTLTLGGSGDGSSLTAETRLQNAGEDEKTASLHVTDDEGREATLWLRRDRPTSKQQRHMLPPTPPGGTFDVRFANGGALAPVASGAGPPSVHDVKLQGVAYPLTLRLQGGSRAGAVRVRKDRGPDADVTTLTAEAPSVTLQDGDGQLQVGLQPAPDQFSLQNSAPNPASGPATIAFSVPEQTHVTIDVFDVLGRRVATLADGQREPGRHDVRLDVGSLSSGTYFYRMSADGFSKTRRLEVIR</sequence>
<evidence type="ECO:0000313" key="6">
    <source>
        <dbReference type="EMBL" id="CBH23050.1"/>
    </source>
</evidence>
<dbReference type="Pfam" id="PF16184">
    <property type="entry name" value="Cadherin_3"/>
    <property type="match status" value="1"/>
</dbReference>
<feature type="region of interest" description="Disordered" evidence="4">
    <location>
        <begin position="231"/>
        <end position="259"/>
    </location>
</feature>
<dbReference type="Pfam" id="PF17963">
    <property type="entry name" value="Big_9"/>
    <property type="match status" value="2"/>
</dbReference>
<dbReference type="Gene3D" id="2.60.40.3440">
    <property type="match status" value="1"/>
</dbReference>
<dbReference type="Pfam" id="PF18962">
    <property type="entry name" value="Por_Secre_tail"/>
    <property type="match status" value="1"/>
</dbReference>
<proteinExistence type="predicted"/>
<keyword evidence="3" id="KW-0325">Glycoprotein</keyword>
<name>D5H4U5_SALRM</name>
<evidence type="ECO:0000313" key="7">
    <source>
        <dbReference type="Proteomes" id="UP000000933"/>
    </source>
</evidence>
<dbReference type="PANTHER" id="PTHR45739">
    <property type="entry name" value="MATRIX PROTEIN, PUTATIVE-RELATED"/>
    <property type="match status" value="1"/>
</dbReference>
<dbReference type="GO" id="GO:0009653">
    <property type="term" value="P:anatomical structure morphogenesis"/>
    <property type="evidence" value="ECO:0007669"/>
    <property type="project" value="TreeGrafter"/>
</dbReference>
<dbReference type="KEGG" id="srm:SRM_00129"/>
<dbReference type="PROSITE" id="PS51854">
    <property type="entry name" value="CSPG"/>
    <property type="match status" value="1"/>
</dbReference>
<evidence type="ECO:0000259" key="5">
    <source>
        <dbReference type="Pfam" id="PF18962"/>
    </source>
</evidence>
<reference evidence="6 7" key="1">
    <citation type="journal article" date="2010" name="ISME J.">
        <title>Fine-scale evolution: genomic, phenotypic and ecological differentiation in two coexisting Salinibacter ruber strains.</title>
        <authorList>
            <person name="Pena A."/>
            <person name="Teeling H."/>
            <person name="Huerta-Cepas J."/>
            <person name="Santos F."/>
            <person name="Yarza P."/>
            <person name="Brito-Echeverria J."/>
            <person name="Lucio M."/>
            <person name="Schmitt-Kopplin P."/>
            <person name="Meseguer I."/>
            <person name="Schenowitz C."/>
            <person name="Dossat C."/>
            <person name="Barbe V."/>
            <person name="Dopazo J."/>
            <person name="Rossello-Mora R."/>
            <person name="Schuler M."/>
            <person name="Glockner F.O."/>
            <person name="Amann R."/>
            <person name="Gabaldon T."/>
            <person name="Anton J."/>
        </authorList>
    </citation>
    <scope>NUCLEOTIDE SEQUENCE [LARGE SCALE GENOMIC DNA]</scope>
    <source>
        <strain evidence="6 7">M8</strain>
    </source>
</reference>
<feature type="region of interest" description="Disordered" evidence="4">
    <location>
        <begin position="1"/>
        <end position="42"/>
    </location>
</feature>
<dbReference type="Gene3D" id="2.60.40.4070">
    <property type="match status" value="1"/>
</dbReference>
<feature type="region of interest" description="Disordered" evidence="4">
    <location>
        <begin position="475"/>
        <end position="500"/>
    </location>
</feature>
<dbReference type="InterPro" id="IPR010221">
    <property type="entry name" value="VCBS_dom"/>
</dbReference>
<accession>D5H4U5</accession>
<evidence type="ECO:0000256" key="1">
    <source>
        <dbReference type="ARBA" id="ARBA00022729"/>
    </source>
</evidence>
<keyword evidence="1" id="KW-0732">Signal</keyword>
<reference evidence="7" key="2">
    <citation type="submission" date="2010-04" db="EMBL/GenBank/DDBJ databases">
        <title>Genome sequence of Salinibacter ruber M8.</title>
        <authorList>
            <consortium name="Genoscope"/>
        </authorList>
    </citation>
    <scope>NUCLEOTIDE SEQUENCE [LARGE SCALE GENOMIC DNA]</scope>
    <source>
        <strain evidence="7">M8</strain>
    </source>
</reference>
<dbReference type="InterPro" id="IPR051561">
    <property type="entry name" value="FRAS1_ECM"/>
</dbReference>
<dbReference type="NCBIfam" id="TIGR01965">
    <property type="entry name" value="VCBS_repeat"/>
    <property type="match status" value="1"/>
</dbReference>
<dbReference type="NCBIfam" id="NF012211">
    <property type="entry name" value="tand_rpt_95"/>
    <property type="match status" value="2"/>
</dbReference>
<dbReference type="Proteomes" id="UP000000933">
    <property type="component" value="Chromosome"/>
</dbReference>
<dbReference type="PANTHER" id="PTHR45739:SF8">
    <property type="entry name" value="FRAS1-RELATED EXTRACELLULAR MATRIX PROTEIN 1"/>
    <property type="match status" value="1"/>
</dbReference>
<evidence type="ECO:0000256" key="4">
    <source>
        <dbReference type="SAM" id="MobiDB-lite"/>
    </source>
</evidence>
<feature type="domain" description="Secretion system C-terminal sorting" evidence="5">
    <location>
        <begin position="852"/>
        <end position="924"/>
    </location>
</feature>
<dbReference type="InterPro" id="IPR039005">
    <property type="entry name" value="CSPG_rpt"/>
</dbReference>
<feature type="compositionally biased region" description="Basic residues" evidence="4">
    <location>
        <begin position="24"/>
        <end position="33"/>
    </location>
</feature>
<dbReference type="EMBL" id="FP565814">
    <property type="protein sequence ID" value="CBH23050.1"/>
    <property type="molecule type" value="Genomic_DNA"/>
</dbReference>
<dbReference type="PATRIC" id="fig|761659.10.peg.144"/>
<dbReference type="HOGENOM" id="CLU_288339_0_0_10"/>
<dbReference type="InterPro" id="IPR026444">
    <property type="entry name" value="Secre_tail"/>
</dbReference>
<evidence type="ECO:0000256" key="2">
    <source>
        <dbReference type="ARBA" id="ARBA00022737"/>
    </source>
</evidence>